<reference evidence="6 7" key="1">
    <citation type="submission" date="2024-01" db="EMBL/GenBank/DDBJ databases">
        <title>Genome assemblies of Stephania.</title>
        <authorList>
            <person name="Yang L."/>
        </authorList>
    </citation>
    <scope>NUCLEOTIDE SEQUENCE [LARGE SCALE GENOMIC DNA]</scope>
    <source>
        <strain evidence="6">JXDWG</strain>
        <tissue evidence="6">Leaf</tissue>
    </source>
</reference>
<dbReference type="GO" id="GO:0010521">
    <property type="term" value="F:telomerase inhibitor activity"/>
    <property type="evidence" value="ECO:0007669"/>
    <property type="project" value="TreeGrafter"/>
</dbReference>
<proteinExistence type="predicted"/>
<keyword evidence="4" id="KW-0238">DNA-binding</keyword>
<dbReference type="GO" id="GO:0032210">
    <property type="term" value="P:regulation of telomere maintenance via telomerase"/>
    <property type="evidence" value="ECO:0007669"/>
    <property type="project" value="TreeGrafter"/>
</dbReference>
<keyword evidence="3" id="KW-0779">Telomere</keyword>
<gene>
    <name evidence="6" type="ORF">Scep_008745</name>
</gene>
<protein>
    <recommendedName>
        <fullName evidence="5">Telomeric single stranded DNA binding POT1/Cdc13 domain-containing protein</fullName>
    </recommendedName>
</protein>
<evidence type="ECO:0000256" key="4">
    <source>
        <dbReference type="ARBA" id="ARBA00023125"/>
    </source>
</evidence>
<dbReference type="InterPro" id="IPR057620">
    <property type="entry name" value="POT1A/B-like_OB"/>
</dbReference>
<feature type="domain" description="Telomeric single stranded DNA binding POT1/Cdc13" evidence="5">
    <location>
        <begin position="17"/>
        <end position="154"/>
    </location>
</feature>
<evidence type="ECO:0000256" key="3">
    <source>
        <dbReference type="ARBA" id="ARBA00022895"/>
    </source>
</evidence>
<organism evidence="6 7">
    <name type="scientific">Stephania cephalantha</name>
    <dbReference type="NCBI Taxonomy" id="152367"/>
    <lineage>
        <taxon>Eukaryota</taxon>
        <taxon>Viridiplantae</taxon>
        <taxon>Streptophyta</taxon>
        <taxon>Embryophyta</taxon>
        <taxon>Tracheophyta</taxon>
        <taxon>Spermatophyta</taxon>
        <taxon>Magnoliopsida</taxon>
        <taxon>Ranunculales</taxon>
        <taxon>Menispermaceae</taxon>
        <taxon>Menispermoideae</taxon>
        <taxon>Cissampelideae</taxon>
        <taxon>Stephania</taxon>
    </lineage>
</organism>
<evidence type="ECO:0000256" key="2">
    <source>
        <dbReference type="ARBA" id="ARBA00022454"/>
    </source>
</evidence>
<dbReference type="GO" id="GO:0000783">
    <property type="term" value="C:nuclear telomere cap complex"/>
    <property type="evidence" value="ECO:0007669"/>
    <property type="project" value="TreeGrafter"/>
</dbReference>
<sequence length="472" mass="53992">MATRGRAKRSRDDDYKFLPLKDAVLCPQQRVNVLGVVTEVGLPWKTKGTDYVCTLKVVDESYQTPAVPVNIFALRPAALPKVRAVGDLVQLSLIKMRLFDGEAYALFDKMYSSFALYEGKASVNLRPYQVSSKFNGRDFVIAKDFIELLRAWQLNFRLNAGVKEYLLSLKEIKEEGKLFDLICKVLLVYKVSENEHVLFVWDGTDCSPLCIPNKLKDEEQNPLPLQLEPCLSRDNLCTFPCEGTVFRVVVKQEYHNCDLSLLRCGGWVKFRNIVSKVQSGMWYGAFSSTSRITLLSDEDNMVLLCLRDYEERKSSHLQLSTFPNLSSVTDTDYGDVPCTTLMSLLTHSEVNTKFKCVVRVVAILPWRVEDFYSPVTHKYMLRLTLEDSTARIHAFVFDKDGEKFFQGHPSVEELIVKRDRLLGITANDSGVENNTTSRNPPWVECCIKSYYHRKDDPWGSRQYRVFGTTIKV</sequence>
<dbReference type="GO" id="GO:0016233">
    <property type="term" value="P:telomere capping"/>
    <property type="evidence" value="ECO:0007669"/>
    <property type="project" value="TreeGrafter"/>
</dbReference>
<evidence type="ECO:0000259" key="5">
    <source>
        <dbReference type="SMART" id="SM00976"/>
    </source>
</evidence>
<dbReference type="InterPro" id="IPR011564">
    <property type="entry name" value="Telomer_end-bd_POT1/Cdc13"/>
</dbReference>
<name>A0AAP0JSD9_9MAGN</name>
<dbReference type="SUPFAM" id="SSF50249">
    <property type="entry name" value="Nucleic acid-binding proteins"/>
    <property type="match status" value="2"/>
</dbReference>
<dbReference type="AlphaFoldDB" id="A0AAP0JSD9"/>
<dbReference type="Pfam" id="PF25507">
    <property type="entry name" value="OB_POT1A"/>
    <property type="match status" value="1"/>
</dbReference>
<dbReference type="SMART" id="SM00976">
    <property type="entry name" value="Telo_bind"/>
    <property type="match status" value="1"/>
</dbReference>
<comment type="subcellular location">
    <subcellularLocation>
        <location evidence="1">Chromosome</location>
        <location evidence="1">Telomere</location>
    </subcellularLocation>
</comment>
<dbReference type="GO" id="GO:0098505">
    <property type="term" value="F:G-rich strand telomeric DNA binding"/>
    <property type="evidence" value="ECO:0007669"/>
    <property type="project" value="TreeGrafter"/>
</dbReference>
<dbReference type="CDD" id="cd04497">
    <property type="entry name" value="hPOT1_OB1_like"/>
    <property type="match status" value="1"/>
</dbReference>
<keyword evidence="7" id="KW-1185">Reference proteome</keyword>
<comment type="caution">
    <text evidence="6">The sequence shown here is derived from an EMBL/GenBank/DDBJ whole genome shotgun (WGS) entry which is preliminary data.</text>
</comment>
<dbReference type="PANTHER" id="PTHR14513">
    <property type="entry name" value="PROTECTION OF TELOMERES 1"/>
    <property type="match status" value="1"/>
</dbReference>
<dbReference type="InterPro" id="IPR028389">
    <property type="entry name" value="POT1"/>
</dbReference>
<evidence type="ECO:0000313" key="7">
    <source>
        <dbReference type="Proteomes" id="UP001419268"/>
    </source>
</evidence>
<dbReference type="InterPro" id="IPR012340">
    <property type="entry name" value="NA-bd_OB-fold"/>
</dbReference>
<keyword evidence="2" id="KW-0158">Chromosome</keyword>
<dbReference type="Proteomes" id="UP001419268">
    <property type="component" value="Unassembled WGS sequence"/>
</dbReference>
<dbReference type="PANTHER" id="PTHR14513:SF0">
    <property type="entry name" value="PROTECTION OF TELOMERES PROTEIN 1"/>
    <property type="match status" value="1"/>
</dbReference>
<evidence type="ECO:0000313" key="6">
    <source>
        <dbReference type="EMBL" id="KAK9139064.1"/>
    </source>
</evidence>
<dbReference type="Pfam" id="PF02765">
    <property type="entry name" value="POT1"/>
    <property type="match status" value="1"/>
</dbReference>
<evidence type="ECO:0000256" key="1">
    <source>
        <dbReference type="ARBA" id="ARBA00004574"/>
    </source>
</evidence>
<accession>A0AAP0JSD9</accession>
<dbReference type="Gene3D" id="2.40.50.140">
    <property type="entry name" value="Nucleic acid-binding proteins"/>
    <property type="match status" value="2"/>
</dbReference>
<dbReference type="EMBL" id="JBBNAG010000004">
    <property type="protein sequence ID" value="KAK9139064.1"/>
    <property type="molecule type" value="Genomic_DNA"/>
</dbReference>